<dbReference type="InterPro" id="IPR029058">
    <property type="entry name" value="AB_hydrolase_fold"/>
</dbReference>
<dbReference type="AlphaFoldDB" id="A0A1W1CV16"/>
<reference evidence="2" key="1">
    <citation type="submission" date="2016-10" db="EMBL/GenBank/DDBJ databases">
        <authorList>
            <person name="de Groot N.N."/>
        </authorList>
    </citation>
    <scope>NUCLEOTIDE SEQUENCE</scope>
</reference>
<evidence type="ECO:0000313" key="2">
    <source>
        <dbReference type="EMBL" id="SFV69501.1"/>
    </source>
</evidence>
<protein>
    <submittedName>
        <fullName evidence="2">Lipase</fullName>
        <ecNumber evidence="2">3.1.1.3</ecNumber>
    </submittedName>
</protein>
<gene>
    <name evidence="2" type="ORF">MNB_SV-13-735</name>
</gene>
<dbReference type="EC" id="3.1.1.3" evidence="2"/>
<dbReference type="PANTHER" id="PTHR45856:SF11">
    <property type="entry name" value="FUNGAL LIPASE-LIKE DOMAIN-CONTAINING PROTEIN"/>
    <property type="match status" value="1"/>
</dbReference>
<feature type="domain" description="Fungal lipase-type" evidence="1">
    <location>
        <begin position="194"/>
        <end position="332"/>
    </location>
</feature>
<proteinExistence type="predicted"/>
<keyword evidence="2" id="KW-0378">Hydrolase</keyword>
<dbReference type="InterPro" id="IPR002921">
    <property type="entry name" value="Fungal_lipase-type"/>
</dbReference>
<sequence length="368" mass="43223">MKQIQKTLKKGVHILGLPINEATSLNDLFPKELAGSSIEKLDKYGIWSFKETILFQNNIFEVSEKYEKLQPFESIRLTLKRDVTIDWSVKFHSFSGLDEQKIDFKEGFDVEEALYFMQLSKLVYSDKEEIEEKLQKHYHFDSFQFFSKRSHKRFSLRLWNRLMVLWRGRKSMVDLQFVYLTHWDENIQKTIITIVFRGSKEREDWLTNFSLRDRPMLGKGMVHQGFNEAYRHFLQMTKRGRQDLRKKLSISSIDEIETFNDNHNIVVTGHSMGGAVATLVGCLLLDLGIKKENLKIYNFGTPPIGDKKFVDYYEGKLNLYRVVNEDDIVPKLDRISRFYHLGEEILLASNEGEGHHCDGYIDNLIDLV</sequence>
<dbReference type="GO" id="GO:0004806">
    <property type="term" value="F:triacylglycerol lipase activity"/>
    <property type="evidence" value="ECO:0007669"/>
    <property type="project" value="UniProtKB-EC"/>
</dbReference>
<dbReference type="PANTHER" id="PTHR45856">
    <property type="entry name" value="ALPHA/BETA-HYDROLASES SUPERFAMILY PROTEIN"/>
    <property type="match status" value="1"/>
</dbReference>
<accession>A0A1W1CV16</accession>
<name>A0A1W1CV16_9ZZZZ</name>
<dbReference type="GO" id="GO:0006629">
    <property type="term" value="P:lipid metabolic process"/>
    <property type="evidence" value="ECO:0007669"/>
    <property type="project" value="InterPro"/>
</dbReference>
<dbReference type="InterPro" id="IPR051218">
    <property type="entry name" value="Sec_MonoDiacylglyc_Lipase"/>
</dbReference>
<dbReference type="Pfam" id="PF01764">
    <property type="entry name" value="Lipase_3"/>
    <property type="match status" value="1"/>
</dbReference>
<dbReference type="CDD" id="cd00519">
    <property type="entry name" value="Lipase_3"/>
    <property type="match status" value="1"/>
</dbReference>
<dbReference type="Gene3D" id="3.40.50.1820">
    <property type="entry name" value="alpha/beta hydrolase"/>
    <property type="match status" value="1"/>
</dbReference>
<dbReference type="SUPFAM" id="SSF53474">
    <property type="entry name" value="alpha/beta-Hydrolases"/>
    <property type="match status" value="1"/>
</dbReference>
<dbReference type="EMBL" id="FPHM01000136">
    <property type="protein sequence ID" value="SFV69501.1"/>
    <property type="molecule type" value="Genomic_DNA"/>
</dbReference>
<organism evidence="2">
    <name type="scientific">hydrothermal vent metagenome</name>
    <dbReference type="NCBI Taxonomy" id="652676"/>
    <lineage>
        <taxon>unclassified sequences</taxon>
        <taxon>metagenomes</taxon>
        <taxon>ecological metagenomes</taxon>
    </lineage>
</organism>
<evidence type="ECO:0000259" key="1">
    <source>
        <dbReference type="Pfam" id="PF01764"/>
    </source>
</evidence>